<dbReference type="OrthoDB" id="9815501at2"/>
<dbReference type="Pfam" id="PF03693">
    <property type="entry name" value="ParD_antitoxin"/>
    <property type="match status" value="1"/>
</dbReference>
<dbReference type="EMBL" id="FOIA01000040">
    <property type="protein sequence ID" value="SET58935.1"/>
    <property type="molecule type" value="Genomic_DNA"/>
</dbReference>
<keyword evidence="3" id="KW-0175">Coiled coil</keyword>
<evidence type="ECO:0000256" key="3">
    <source>
        <dbReference type="SAM" id="Coils"/>
    </source>
</evidence>
<evidence type="ECO:0000256" key="1">
    <source>
        <dbReference type="ARBA" id="ARBA00008580"/>
    </source>
</evidence>
<dbReference type="PANTHER" id="PTHR36582:SF2">
    <property type="entry name" value="ANTITOXIN PARD"/>
    <property type="match status" value="1"/>
</dbReference>
<evidence type="ECO:0000313" key="5">
    <source>
        <dbReference type="Proteomes" id="UP000199345"/>
    </source>
</evidence>
<feature type="coiled-coil region" evidence="3">
    <location>
        <begin position="32"/>
        <end position="59"/>
    </location>
</feature>
<dbReference type="Gene3D" id="6.10.10.120">
    <property type="entry name" value="Antitoxin ParD1-like"/>
    <property type="match status" value="1"/>
</dbReference>
<dbReference type="PANTHER" id="PTHR36582">
    <property type="entry name" value="ANTITOXIN PARD"/>
    <property type="match status" value="1"/>
</dbReference>
<dbReference type="RefSeq" id="WP_090661490.1">
    <property type="nucleotide sequence ID" value="NZ_FOIA01000040.1"/>
</dbReference>
<dbReference type="InterPro" id="IPR010985">
    <property type="entry name" value="Ribbon_hlx_hlx"/>
</dbReference>
<dbReference type="InterPro" id="IPR038296">
    <property type="entry name" value="ParD_sf"/>
</dbReference>
<sequence length="82" mass="9342">MANTSLTLGEHWETFIKNKIASGRYGSASEVVRDALRHMEEQENKLQALRAHLAEGERQIANGEGIENFSMEEIIQELDREN</sequence>
<reference evidence="5" key="1">
    <citation type="submission" date="2016-10" db="EMBL/GenBank/DDBJ databases">
        <authorList>
            <person name="Varghese N."/>
            <person name="Submissions S."/>
        </authorList>
    </citation>
    <scope>NUCLEOTIDE SEQUENCE [LARGE SCALE GENOMIC DNA]</scope>
    <source>
        <strain evidence="5">Nm71</strain>
    </source>
</reference>
<keyword evidence="2" id="KW-1277">Toxin-antitoxin system</keyword>
<proteinExistence type="inferred from homology"/>
<dbReference type="Proteomes" id="UP000199345">
    <property type="component" value="Unassembled WGS sequence"/>
</dbReference>
<dbReference type="GO" id="GO:0006355">
    <property type="term" value="P:regulation of DNA-templated transcription"/>
    <property type="evidence" value="ECO:0007669"/>
    <property type="project" value="InterPro"/>
</dbReference>
<organism evidence="4 5">
    <name type="scientific">Nitrosomonas marina</name>
    <dbReference type="NCBI Taxonomy" id="917"/>
    <lineage>
        <taxon>Bacteria</taxon>
        <taxon>Pseudomonadati</taxon>
        <taxon>Pseudomonadota</taxon>
        <taxon>Betaproteobacteria</taxon>
        <taxon>Nitrosomonadales</taxon>
        <taxon>Nitrosomonadaceae</taxon>
        <taxon>Nitrosomonas</taxon>
    </lineage>
</organism>
<comment type="similarity">
    <text evidence="1">Belongs to the ParD antitoxin family.</text>
</comment>
<evidence type="ECO:0000256" key="2">
    <source>
        <dbReference type="ARBA" id="ARBA00022649"/>
    </source>
</evidence>
<keyword evidence="5" id="KW-1185">Reference proteome</keyword>
<dbReference type="SUPFAM" id="SSF47598">
    <property type="entry name" value="Ribbon-helix-helix"/>
    <property type="match status" value="1"/>
</dbReference>
<dbReference type="CDD" id="cd22231">
    <property type="entry name" value="RHH_NikR_HicB-like"/>
    <property type="match status" value="1"/>
</dbReference>
<dbReference type="InterPro" id="IPR022789">
    <property type="entry name" value="ParD"/>
</dbReference>
<gene>
    <name evidence="4" type="ORF">SAMN05216326_14014</name>
</gene>
<name>A0A1I0FLF4_9PROT</name>
<protein>
    <submittedName>
        <fullName evidence="4">Antitoxin ParD1/3/4</fullName>
    </submittedName>
</protein>
<dbReference type="AlphaFoldDB" id="A0A1I0FLF4"/>
<dbReference type="NCBIfam" id="TIGR02606">
    <property type="entry name" value="antidote_CC2985"/>
    <property type="match status" value="1"/>
</dbReference>
<evidence type="ECO:0000313" key="4">
    <source>
        <dbReference type="EMBL" id="SET58935.1"/>
    </source>
</evidence>
<accession>A0A1I0FLF4</accession>